<evidence type="ECO:0000256" key="6">
    <source>
        <dbReference type="ARBA" id="ARBA00022946"/>
    </source>
</evidence>
<dbReference type="InterPro" id="IPR006094">
    <property type="entry name" value="Oxid_FAD_bind_N"/>
</dbReference>
<keyword evidence="13" id="KW-1185">Reference proteome</keyword>
<dbReference type="GO" id="GO:1903457">
    <property type="term" value="P:lactate catabolic process"/>
    <property type="evidence" value="ECO:0007669"/>
    <property type="project" value="TreeGrafter"/>
</dbReference>
<keyword evidence="8" id="KW-0496">Mitochondrion</keyword>
<comment type="cofactor">
    <cofactor evidence="1">
        <name>FAD</name>
        <dbReference type="ChEBI" id="CHEBI:57692"/>
    </cofactor>
</comment>
<keyword evidence="7" id="KW-0560">Oxidoreductase</keyword>
<dbReference type="InterPro" id="IPR016166">
    <property type="entry name" value="FAD-bd_PCMH"/>
</dbReference>
<dbReference type="InterPro" id="IPR004113">
    <property type="entry name" value="FAD-bd_oxidored_4_C"/>
</dbReference>
<dbReference type="Gene3D" id="3.30.70.2740">
    <property type="match status" value="1"/>
</dbReference>
<dbReference type="Gene3D" id="3.30.465.10">
    <property type="match status" value="1"/>
</dbReference>
<dbReference type="AlphaFoldDB" id="A0A139AK06"/>
<proteinExistence type="inferred from homology"/>
<dbReference type="EMBL" id="KQ965748">
    <property type="protein sequence ID" value="KXS17116.1"/>
    <property type="molecule type" value="Genomic_DNA"/>
</dbReference>
<dbReference type="EC" id="1.1.2.4" evidence="9"/>
<dbReference type="PROSITE" id="PS51387">
    <property type="entry name" value="FAD_PCMH"/>
    <property type="match status" value="1"/>
</dbReference>
<keyword evidence="5" id="KW-0274">FAD</keyword>
<keyword evidence="4" id="KW-0285">Flavoprotein</keyword>
<evidence type="ECO:0000256" key="10">
    <source>
        <dbReference type="ARBA" id="ARBA00051436"/>
    </source>
</evidence>
<dbReference type="SUPFAM" id="SSF55103">
    <property type="entry name" value="FAD-linked oxidases, C-terminal domain"/>
    <property type="match status" value="1"/>
</dbReference>
<dbReference type="GO" id="GO:0071949">
    <property type="term" value="F:FAD binding"/>
    <property type="evidence" value="ECO:0007669"/>
    <property type="project" value="InterPro"/>
</dbReference>
<comment type="similarity">
    <text evidence="3">Belongs to the FAD-binding oxidoreductase/transferase type 4 family.</text>
</comment>
<evidence type="ECO:0000313" key="12">
    <source>
        <dbReference type="EMBL" id="KXS17116.1"/>
    </source>
</evidence>
<dbReference type="FunFam" id="3.30.465.10:FF:000016">
    <property type="entry name" value="probable D-lactate dehydrogenase, mitochondrial"/>
    <property type="match status" value="1"/>
</dbReference>
<dbReference type="InterPro" id="IPR016169">
    <property type="entry name" value="FAD-bd_PCMH_sub2"/>
</dbReference>
<dbReference type="OrthoDB" id="7786253at2759"/>
<dbReference type="GO" id="GO:0005739">
    <property type="term" value="C:mitochondrion"/>
    <property type="evidence" value="ECO:0007669"/>
    <property type="project" value="UniProtKB-SubCell"/>
</dbReference>
<dbReference type="OMA" id="FHESILY"/>
<feature type="domain" description="FAD-binding PCMH-type" evidence="11">
    <location>
        <begin position="123"/>
        <end position="302"/>
    </location>
</feature>
<dbReference type="SUPFAM" id="SSF56176">
    <property type="entry name" value="FAD-binding/transporter-associated domain-like"/>
    <property type="match status" value="1"/>
</dbReference>
<dbReference type="Pfam" id="PF02913">
    <property type="entry name" value="FAD-oxidase_C"/>
    <property type="match status" value="1"/>
</dbReference>
<evidence type="ECO:0000256" key="9">
    <source>
        <dbReference type="ARBA" id="ARBA00038897"/>
    </source>
</evidence>
<dbReference type="InterPro" id="IPR036318">
    <property type="entry name" value="FAD-bd_PCMH-like_sf"/>
</dbReference>
<accession>A0A139AK06</accession>
<protein>
    <recommendedName>
        <fullName evidence="9">D-lactate dehydrogenase (cytochrome)</fullName>
        <ecNumber evidence="9">1.1.2.4</ecNumber>
    </recommendedName>
</protein>
<dbReference type="STRING" id="1344416.A0A139AK06"/>
<organism evidence="12 13">
    <name type="scientific">Gonapodya prolifera (strain JEL478)</name>
    <name type="common">Monoblepharis prolifera</name>
    <dbReference type="NCBI Taxonomy" id="1344416"/>
    <lineage>
        <taxon>Eukaryota</taxon>
        <taxon>Fungi</taxon>
        <taxon>Fungi incertae sedis</taxon>
        <taxon>Chytridiomycota</taxon>
        <taxon>Chytridiomycota incertae sedis</taxon>
        <taxon>Monoblepharidomycetes</taxon>
        <taxon>Monoblepharidales</taxon>
        <taxon>Gonapodyaceae</taxon>
        <taxon>Gonapodya</taxon>
    </lineage>
</organism>
<gene>
    <name evidence="12" type="ORF">M427DRAFT_97285</name>
</gene>
<evidence type="ECO:0000256" key="3">
    <source>
        <dbReference type="ARBA" id="ARBA00008000"/>
    </source>
</evidence>
<dbReference type="FunFam" id="1.10.45.10:FF:000001">
    <property type="entry name" value="D-lactate dehydrogenase mitochondrial"/>
    <property type="match status" value="1"/>
</dbReference>
<evidence type="ECO:0000259" key="11">
    <source>
        <dbReference type="PROSITE" id="PS51387"/>
    </source>
</evidence>
<evidence type="ECO:0000256" key="4">
    <source>
        <dbReference type="ARBA" id="ARBA00022630"/>
    </source>
</evidence>
<evidence type="ECO:0000256" key="2">
    <source>
        <dbReference type="ARBA" id="ARBA00004173"/>
    </source>
</evidence>
<evidence type="ECO:0000256" key="8">
    <source>
        <dbReference type="ARBA" id="ARBA00023128"/>
    </source>
</evidence>
<evidence type="ECO:0000313" key="13">
    <source>
        <dbReference type="Proteomes" id="UP000070544"/>
    </source>
</evidence>
<evidence type="ECO:0000256" key="7">
    <source>
        <dbReference type="ARBA" id="ARBA00023002"/>
    </source>
</evidence>
<comment type="subcellular location">
    <subcellularLocation>
        <location evidence="2">Mitochondrion</location>
    </subcellularLocation>
</comment>
<dbReference type="GO" id="GO:0004458">
    <property type="term" value="F:D-lactate dehydrogenase (cytochrome) activity"/>
    <property type="evidence" value="ECO:0007669"/>
    <property type="project" value="UniProtKB-EC"/>
</dbReference>
<dbReference type="Gene3D" id="1.10.45.10">
    <property type="entry name" value="Vanillyl-alcohol Oxidase, Chain A, domain 4"/>
    <property type="match status" value="1"/>
</dbReference>
<dbReference type="PANTHER" id="PTHR11748">
    <property type="entry name" value="D-LACTATE DEHYDROGENASE"/>
    <property type="match status" value="1"/>
</dbReference>
<dbReference type="FunFam" id="3.30.70.2740:FF:000001">
    <property type="entry name" value="D-lactate dehydrogenase mitochondrial"/>
    <property type="match status" value="1"/>
</dbReference>
<dbReference type="PANTHER" id="PTHR11748:SF111">
    <property type="entry name" value="D-LACTATE DEHYDROGENASE, MITOCHONDRIAL-RELATED"/>
    <property type="match status" value="1"/>
</dbReference>
<keyword evidence="6" id="KW-0809">Transit peptide</keyword>
<name>A0A139AK06_GONPJ</name>
<dbReference type="Proteomes" id="UP000070544">
    <property type="component" value="Unassembled WGS sequence"/>
</dbReference>
<reference evidence="12 13" key="1">
    <citation type="journal article" date="2015" name="Genome Biol. Evol.">
        <title>Phylogenomic analyses indicate that early fungi evolved digesting cell walls of algal ancestors of land plants.</title>
        <authorList>
            <person name="Chang Y."/>
            <person name="Wang S."/>
            <person name="Sekimoto S."/>
            <person name="Aerts A.L."/>
            <person name="Choi C."/>
            <person name="Clum A."/>
            <person name="LaButti K.M."/>
            <person name="Lindquist E.A."/>
            <person name="Yee Ngan C."/>
            <person name="Ohm R.A."/>
            <person name="Salamov A.A."/>
            <person name="Grigoriev I.V."/>
            <person name="Spatafora J.W."/>
            <person name="Berbee M.L."/>
        </authorList>
    </citation>
    <scope>NUCLEOTIDE SEQUENCE [LARGE SCALE GENOMIC DNA]</scope>
    <source>
        <strain evidence="12 13">JEL478</strain>
    </source>
</reference>
<evidence type="ECO:0000256" key="1">
    <source>
        <dbReference type="ARBA" id="ARBA00001974"/>
    </source>
</evidence>
<dbReference type="InterPro" id="IPR016171">
    <property type="entry name" value="Vanillyl_alc_oxidase_C-sub2"/>
</dbReference>
<dbReference type="Pfam" id="PF01565">
    <property type="entry name" value="FAD_binding_4"/>
    <property type="match status" value="1"/>
</dbReference>
<dbReference type="InterPro" id="IPR016164">
    <property type="entry name" value="FAD-linked_Oxase-like_C"/>
</dbReference>
<dbReference type="GO" id="GO:0008720">
    <property type="term" value="F:D-lactate dehydrogenase (NAD+) activity"/>
    <property type="evidence" value="ECO:0007669"/>
    <property type="project" value="TreeGrafter"/>
</dbReference>
<sequence length="552" mass="60638">MNRAQRHLLFLSRRILSSTVNVELAGIAWACPSALQHNSRRFYQSNTQSAHEKPRPWLVFATGGALLGLAAIYRLNASHSVDTGTRSNVVEAITQFRSFLEESQISTNANDLKAHSEDVSPYMPEGRPAVVVFPASEEEVVRVLKACNALNVPVVAYGSGTSLEGQTVAGARSGVVVDLSRMDEIVEMYPEDMQAVVQPGISWNDLNHELQQYKLFFAPDPGLGASIGGMCATSCSGTRAYRYGVMRDNVIGLRVVLPDGRVVRTRRRPQKSSAGYDLTRLFIGSEGTLGIITEATIKLRNLPDNLSVALVTFDDVLAAAAMDLFRSGILLHRLELMDKTAMTAANVYNKTDLPNDNMLLVEFSGTPSTVAEHSSIVQKFAIKNGASVYRLAKDQAEYESIWALRRNALWSAALHRPDVDPKDISILNTDTVVPPSRLVEALTKTQELKREFGLEFQIVAHVGDGNYHCNVPLKKGDKAELERAKGFSEKLAKLAIDFDGSCTGEHGIGIGKRKFLELEVGKEAVEVMREIKTLFDPNNIMNPDHLLPPAHQ</sequence>
<evidence type="ECO:0000256" key="5">
    <source>
        <dbReference type="ARBA" id="ARBA00022827"/>
    </source>
</evidence>
<comment type="catalytic activity">
    <reaction evidence="10">
        <text>(R)-lactate + 2 Fe(III)-[cytochrome c] = 2 Fe(II)-[cytochrome c] + pyruvate + 2 H(+)</text>
        <dbReference type="Rhea" id="RHEA:13521"/>
        <dbReference type="Rhea" id="RHEA-COMP:10350"/>
        <dbReference type="Rhea" id="RHEA-COMP:14399"/>
        <dbReference type="ChEBI" id="CHEBI:15361"/>
        <dbReference type="ChEBI" id="CHEBI:15378"/>
        <dbReference type="ChEBI" id="CHEBI:16004"/>
        <dbReference type="ChEBI" id="CHEBI:29033"/>
        <dbReference type="ChEBI" id="CHEBI:29034"/>
        <dbReference type="EC" id="1.1.2.4"/>
    </reaction>
</comment>